<reference evidence="1 2" key="1">
    <citation type="submission" date="2024-01" db="EMBL/GenBank/DDBJ databases">
        <title>Genome assemblies of Stephania.</title>
        <authorList>
            <person name="Yang L."/>
        </authorList>
    </citation>
    <scope>NUCLEOTIDE SEQUENCE [LARGE SCALE GENOMIC DNA]</scope>
    <source>
        <strain evidence="1">JXDWG</strain>
        <tissue evidence="1">Leaf</tissue>
    </source>
</reference>
<protein>
    <submittedName>
        <fullName evidence="1">Uncharacterized protein</fullName>
    </submittedName>
</protein>
<gene>
    <name evidence="1" type="ORF">Scep_008184</name>
</gene>
<dbReference type="EMBL" id="JBBNAG010000003">
    <property type="protein sequence ID" value="KAK9149427.1"/>
    <property type="molecule type" value="Genomic_DNA"/>
</dbReference>
<accession>A0AAP0KBI0</accession>
<name>A0AAP0KBI0_9MAGN</name>
<keyword evidence="2" id="KW-1185">Reference proteome</keyword>
<proteinExistence type="predicted"/>
<comment type="caution">
    <text evidence="1">The sequence shown here is derived from an EMBL/GenBank/DDBJ whole genome shotgun (WGS) entry which is preliminary data.</text>
</comment>
<evidence type="ECO:0000313" key="2">
    <source>
        <dbReference type="Proteomes" id="UP001419268"/>
    </source>
</evidence>
<dbReference type="AlphaFoldDB" id="A0AAP0KBI0"/>
<dbReference type="Proteomes" id="UP001419268">
    <property type="component" value="Unassembled WGS sequence"/>
</dbReference>
<organism evidence="1 2">
    <name type="scientific">Stephania cephalantha</name>
    <dbReference type="NCBI Taxonomy" id="152367"/>
    <lineage>
        <taxon>Eukaryota</taxon>
        <taxon>Viridiplantae</taxon>
        <taxon>Streptophyta</taxon>
        <taxon>Embryophyta</taxon>
        <taxon>Tracheophyta</taxon>
        <taxon>Spermatophyta</taxon>
        <taxon>Magnoliopsida</taxon>
        <taxon>Ranunculales</taxon>
        <taxon>Menispermaceae</taxon>
        <taxon>Menispermoideae</taxon>
        <taxon>Cissampelideae</taxon>
        <taxon>Stephania</taxon>
    </lineage>
</organism>
<evidence type="ECO:0000313" key="1">
    <source>
        <dbReference type="EMBL" id="KAK9149427.1"/>
    </source>
</evidence>
<sequence length="75" mass="8771">MIRRRLKENLNRGRRKEIEGRTPLLLTTTESFLFIPMSSKCHIERASVPVLASLMDDCINQPKLLFLLLHILLRL</sequence>